<comment type="subcellular location">
    <subcellularLocation>
        <location evidence="1">Cell outer membrane</location>
        <topology evidence="1">Multi-pass membrane protein</topology>
    </subcellularLocation>
</comment>
<keyword evidence="7" id="KW-0798">TonB box</keyword>
<dbReference type="GO" id="GO:0006826">
    <property type="term" value="P:iron ion transport"/>
    <property type="evidence" value="ECO:0007669"/>
    <property type="project" value="UniProtKB-KW"/>
</dbReference>
<keyword evidence="8" id="KW-0472">Membrane</keyword>
<keyword evidence="3" id="KW-0410">Iron transport</keyword>
<dbReference type="PANTHER" id="PTHR32552">
    <property type="entry name" value="FERRICHROME IRON RECEPTOR-RELATED"/>
    <property type="match status" value="1"/>
</dbReference>
<dbReference type="InterPro" id="IPR036942">
    <property type="entry name" value="Beta-barrel_TonB_sf"/>
</dbReference>
<reference evidence="12" key="1">
    <citation type="submission" date="2018-05" db="EMBL/GenBank/DDBJ databases">
        <authorList>
            <person name="Lanie J.A."/>
            <person name="Ng W.-L."/>
            <person name="Kazmierczak K.M."/>
            <person name="Andrzejewski T.M."/>
            <person name="Davidsen T.M."/>
            <person name="Wayne K.J."/>
            <person name="Tettelin H."/>
            <person name="Glass J.I."/>
            <person name="Rusch D."/>
            <person name="Podicherti R."/>
            <person name="Tsui H.-C.T."/>
            <person name="Winkler M.E."/>
        </authorList>
    </citation>
    <scope>NUCLEOTIDE SEQUENCE</scope>
</reference>
<evidence type="ECO:0008006" key="13">
    <source>
        <dbReference type="Google" id="ProtNLM"/>
    </source>
</evidence>
<evidence type="ECO:0000256" key="4">
    <source>
        <dbReference type="ARBA" id="ARBA00022692"/>
    </source>
</evidence>
<dbReference type="InterPro" id="IPR000531">
    <property type="entry name" value="Beta-barrel_TonB"/>
</dbReference>
<dbReference type="SUPFAM" id="SSF56935">
    <property type="entry name" value="Porins"/>
    <property type="match status" value="1"/>
</dbReference>
<proteinExistence type="predicted"/>
<evidence type="ECO:0000256" key="5">
    <source>
        <dbReference type="ARBA" id="ARBA00023004"/>
    </source>
</evidence>
<feature type="domain" description="TonB-dependent receptor-like beta-barrel" evidence="10">
    <location>
        <begin position="284"/>
        <end position="784"/>
    </location>
</feature>
<dbReference type="EMBL" id="UINC01004820">
    <property type="protein sequence ID" value="SVA17081.1"/>
    <property type="molecule type" value="Genomic_DNA"/>
</dbReference>
<dbReference type="Pfam" id="PF07715">
    <property type="entry name" value="Plug"/>
    <property type="match status" value="1"/>
</dbReference>
<keyword evidence="4" id="KW-0812">Transmembrane</keyword>
<evidence type="ECO:0000256" key="3">
    <source>
        <dbReference type="ARBA" id="ARBA00022496"/>
    </source>
</evidence>
<evidence type="ECO:0000259" key="10">
    <source>
        <dbReference type="Pfam" id="PF00593"/>
    </source>
</evidence>
<dbReference type="Gene3D" id="2.40.170.20">
    <property type="entry name" value="TonB-dependent receptor, beta-barrel domain"/>
    <property type="match status" value="2"/>
</dbReference>
<dbReference type="PANTHER" id="PTHR32552:SF81">
    <property type="entry name" value="TONB-DEPENDENT OUTER MEMBRANE RECEPTOR"/>
    <property type="match status" value="1"/>
</dbReference>
<evidence type="ECO:0000256" key="6">
    <source>
        <dbReference type="ARBA" id="ARBA00023065"/>
    </source>
</evidence>
<gene>
    <name evidence="12" type="ORF">METZ01_LOCUS69935</name>
</gene>
<evidence type="ECO:0000256" key="8">
    <source>
        <dbReference type="ARBA" id="ARBA00023136"/>
    </source>
</evidence>
<dbReference type="GO" id="GO:0009279">
    <property type="term" value="C:cell outer membrane"/>
    <property type="evidence" value="ECO:0007669"/>
    <property type="project" value="UniProtKB-SubCell"/>
</dbReference>
<sequence length="820" mass="89884">MNQHIRISLGIFISALMLIPTTEIYSQSVIEEITVTARQREESLREVPATITVLTEQQIQRSGVQRATDFIALTPGVTIVDTAEVGDTQVSIRGLNGARDAETSFGLIIDGIVMTNPAALNREYLGLSQIEVLKGPQGALYGRNASAGAIIVTTAKPADEAGGALKATIGGDSTYAVTARADIPMENHNLSIIANHNSTNGWRENTWLGCDDCVDQYESTDIYARMTWDMDENTSMDAKLRYGEVDTSSIVFNAVFQLPAFEAYLGIPTLYEDVNDHNFDFVSNFPHTNDQESLELSFKMEKDLGWANMTAWTLYSDIENDFAADGTSGAFGFFFGDQSCLDSLNEIVSAGLGFSLPSPQYIATADPSVPNGLLLGPYTSTRCDGTQYQVRNQDDLSFEIRVSSPDDQPIRWSMGTYFLDVNREVGVNQGTDKGFGVVESMYVPASGDNPTEQMVWDDFSNKVSAYFGSFDIDITDTIELSVAGRYDKEKRRVHNLVPTNVSSTYIDCDGPPYTGGPLNTGLCSASSIPDQAKTFEHFQPKISLAWQLDENASLYASWGEGFKSGGFNNSGARQTIDTFINPLNPASPVAITDAYEKEVNTSTEVGFKALLAGNTVSIDFSYYQTDATNLQFFEFIVGPFGLLRIVENIDEAELSGVELAVNAIINDNISIYASGATVDSEIMKNSVRSDSVGNQVPYHADYTFNAGLSLDIPLAKGRNFFAQVDYAVVGPTWFHVMQTDNSRMSLFGAPMAYDKTDRERYDTINLRLGVESDNMTIVAFAKNLTDEDYLAEVIPAPEFGGVFAHPGHKRRIGVELTYQF</sequence>
<evidence type="ECO:0000259" key="11">
    <source>
        <dbReference type="Pfam" id="PF07715"/>
    </source>
</evidence>
<dbReference type="Pfam" id="PF00593">
    <property type="entry name" value="TonB_dep_Rec_b-barrel"/>
    <property type="match status" value="1"/>
</dbReference>
<keyword evidence="2" id="KW-0813">Transport</keyword>
<evidence type="ECO:0000313" key="12">
    <source>
        <dbReference type="EMBL" id="SVA17081.1"/>
    </source>
</evidence>
<name>A0A381TNJ0_9ZZZZ</name>
<feature type="domain" description="TonB-dependent receptor plug" evidence="11">
    <location>
        <begin position="44"/>
        <end position="149"/>
    </location>
</feature>
<keyword evidence="6" id="KW-0406">Ion transport</keyword>
<dbReference type="InterPro" id="IPR039426">
    <property type="entry name" value="TonB-dep_rcpt-like"/>
</dbReference>
<evidence type="ECO:0000256" key="9">
    <source>
        <dbReference type="ARBA" id="ARBA00023237"/>
    </source>
</evidence>
<organism evidence="12">
    <name type="scientific">marine metagenome</name>
    <dbReference type="NCBI Taxonomy" id="408172"/>
    <lineage>
        <taxon>unclassified sequences</taxon>
        <taxon>metagenomes</taxon>
        <taxon>ecological metagenomes</taxon>
    </lineage>
</organism>
<dbReference type="InterPro" id="IPR012910">
    <property type="entry name" value="Plug_dom"/>
</dbReference>
<evidence type="ECO:0000256" key="7">
    <source>
        <dbReference type="ARBA" id="ARBA00023077"/>
    </source>
</evidence>
<evidence type="ECO:0000256" key="2">
    <source>
        <dbReference type="ARBA" id="ARBA00022448"/>
    </source>
</evidence>
<dbReference type="PROSITE" id="PS52016">
    <property type="entry name" value="TONB_DEPENDENT_REC_3"/>
    <property type="match status" value="1"/>
</dbReference>
<protein>
    <recommendedName>
        <fullName evidence="13">TonB-dependent receptor plug domain-containing protein</fullName>
    </recommendedName>
</protein>
<keyword evidence="5" id="KW-0408">Iron</keyword>
<evidence type="ECO:0000256" key="1">
    <source>
        <dbReference type="ARBA" id="ARBA00004571"/>
    </source>
</evidence>
<keyword evidence="9" id="KW-0998">Cell outer membrane</keyword>
<accession>A0A381TNJ0</accession>
<dbReference type="AlphaFoldDB" id="A0A381TNJ0"/>